<proteinExistence type="predicted"/>
<dbReference type="PANTHER" id="PTHR43649">
    <property type="entry name" value="ARABINOSE-BINDING PROTEIN-RELATED"/>
    <property type="match status" value="1"/>
</dbReference>
<dbReference type="CDD" id="cd14748">
    <property type="entry name" value="PBP2_UgpB"/>
    <property type="match status" value="1"/>
</dbReference>
<evidence type="ECO:0000313" key="3">
    <source>
        <dbReference type="Proteomes" id="UP000215506"/>
    </source>
</evidence>
<dbReference type="Gene3D" id="3.40.190.10">
    <property type="entry name" value="Periplasmic binding protein-like II"/>
    <property type="match status" value="1"/>
</dbReference>
<dbReference type="AlphaFoldDB" id="A0A231HC73"/>
<protein>
    <submittedName>
        <fullName evidence="2">sn-glycerol-3-phosphate-binding periplasmic protein UgpB</fullName>
    </submittedName>
</protein>
<dbReference type="PANTHER" id="PTHR43649:SF30">
    <property type="entry name" value="ABC TRANSPORTER SUBSTRATE-BINDING PROTEIN"/>
    <property type="match status" value="1"/>
</dbReference>
<evidence type="ECO:0000256" key="1">
    <source>
        <dbReference type="SAM" id="SignalP"/>
    </source>
</evidence>
<evidence type="ECO:0000313" key="2">
    <source>
        <dbReference type="EMBL" id="OXR46422.1"/>
    </source>
</evidence>
<feature type="signal peptide" evidence="1">
    <location>
        <begin position="1"/>
        <end position="28"/>
    </location>
</feature>
<dbReference type="RefSeq" id="WP_223273293.1">
    <property type="nucleotide sequence ID" value="NZ_NGAF01000002.1"/>
</dbReference>
<name>A0A231HC73_9NOCA</name>
<gene>
    <name evidence="2" type="primary">ugpB</name>
    <name evidence="2" type="ORF">B7C42_01388</name>
</gene>
<sequence length="439" mass="47979">MTRPRTLTRRGFLTATSAAAGLALSACAGMGGSTGAGGDPKTIIFWSNHPGTSKNQETELINRFHAQHPDLTVKLVDAGRNYEEVAQKFNAALTGGALPDVVVLSDVWWFNYALNKAIEPLDEHIAAAAVPLADYVDSFVDDYRFAGRLWALPYARSTQIFCYNRGLWARAGLPDRGPQSWQEFDEWGPELQRAIGAGKWAHGWGDAKNYLAWTFQGPNWTFGGAYSDRWTLKFSDPHTVEAGNFLRDMINRKHYAAIRPQLAVDFGTGVVGSAITSTGDIKGIVANAAGKLDFATAFLPHPNGPGCTTGGAGLAIPSRISDQRKANALRFIEFITNPVNTAYFSQATGYIPVRKSAVHDPSEQQFLAANRNFATAVDQLPLTRSQDYARVFLPGADQIIGTGLEQIGLQNREVTSAFADITDRLQTIYDRQIEPKLPR</sequence>
<dbReference type="InterPro" id="IPR006059">
    <property type="entry name" value="SBP"/>
</dbReference>
<dbReference type="Pfam" id="PF13416">
    <property type="entry name" value="SBP_bac_8"/>
    <property type="match status" value="1"/>
</dbReference>
<dbReference type="SUPFAM" id="SSF53850">
    <property type="entry name" value="Periplasmic binding protein-like II"/>
    <property type="match status" value="1"/>
</dbReference>
<dbReference type="Proteomes" id="UP000215506">
    <property type="component" value="Unassembled WGS sequence"/>
</dbReference>
<reference evidence="2 3" key="1">
    <citation type="submission" date="2017-07" db="EMBL/GenBank/DDBJ databases">
        <title>First draft Genome Sequence of Nocardia cerradoensis isolated from human infection.</title>
        <authorList>
            <person name="Carrasco G."/>
        </authorList>
    </citation>
    <scope>NUCLEOTIDE SEQUENCE [LARGE SCALE GENOMIC DNA]</scope>
    <source>
        <strain evidence="2 3">CNM20130759</strain>
    </source>
</reference>
<dbReference type="PROSITE" id="PS51257">
    <property type="entry name" value="PROKAR_LIPOPROTEIN"/>
    <property type="match status" value="1"/>
</dbReference>
<feature type="chain" id="PRO_5039639410" evidence="1">
    <location>
        <begin position="29"/>
        <end position="439"/>
    </location>
</feature>
<keyword evidence="1" id="KW-0732">Signal</keyword>
<organism evidence="2 3">
    <name type="scientific">Nocardia cerradoensis</name>
    <dbReference type="NCBI Taxonomy" id="85688"/>
    <lineage>
        <taxon>Bacteria</taxon>
        <taxon>Bacillati</taxon>
        <taxon>Actinomycetota</taxon>
        <taxon>Actinomycetes</taxon>
        <taxon>Mycobacteriales</taxon>
        <taxon>Nocardiaceae</taxon>
        <taxon>Nocardia</taxon>
    </lineage>
</organism>
<dbReference type="PROSITE" id="PS51318">
    <property type="entry name" value="TAT"/>
    <property type="match status" value="1"/>
</dbReference>
<dbReference type="EMBL" id="NGAF01000002">
    <property type="protein sequence ID" value="OXR46422.1"/>
    <property type="molecule type" value="Genomic_DNA"/>
</dbReference>
<comment type="caution">
    <text evidence="2">The sequence shown here is derived from an EMBL/GenBank/DDBJ whole genome shotgun (WGS) entry which is preliminary data.</text>
</comment>
<accession>A0A231HC73</accession>
<keyword evidence="3" id="KW-1185">Reference proteome</keyword>
<dbReference type="InterPro" id="IPR006311">
    <property type="entry name" value="TAT_signal"/>
</dbReference>
<dbReference type="InterPro" id="IPR050490">
    <property type="entry name" value="Bact_solute-bd_prot1"/>
</dbReference>